<keyword evidence="2" id="KW-1185">Reference proteome</keyword>
<protein>
    <submittedName>
        <fullName evidence="1">Uncharacterized protein</fullName>
    </submittedName>
</protein>
<proteinExistence type="predicted"/>
<dbReference type="EMBL" id="OC937542">
    <property type="protein sequence ID" value="CAD7661189.1"/>
    <property type="molecule type" value="Genomic_DNA"/>
</dbReference>
<dbReference type="PROSITE" id="PS51421">
    <property type="entry name" value="RAS"/>
    <property type="match status" value="1"/>
</dbReference>
<dbReference type="Proteomes" id="UP000728032">
    <property type="component" value="Unassembled WGS sequence"/>
</dbReference>
<feature type="non-terminal residue" evidence="1">
    <location>
        <position position="1"/>
    </location>
</feature>
<evidence type="ECO:0000313" key="1">
    <source>
        <dbReference type="EMBL" id="CAD7661189.1"/>
    </source>
</evidence>
<dbReference type="InterPro" id="IPR001806">
    <property type="entry name" value="Small_GTPase"/>
</dbReference>
<dbReference type="EMBL" id="CAJPVJ010022717">
    <property type="protein sequence ID" value="CAG2178325.1"/>
    <property type="molecule type" value="Genomic_DNA"/>
</dbReference>
<gene>
    <name evidence="1" type="ORF">ONB1V03_LOCUS17750</name>
</gene>
<evidence type="ECO:0000313" key="2">
    <source>
        <dbReference type="Proteomes" id="UP000728032"/>
    </source>
</evidence>
<name>A0A7R9MJZ6_9ACAR</name>
<dbReference type="AlphaFoldDB" id="A0A7R9MJZ6"/>
<accession>A0A7R9MJZ6</accession>
<dbReference type="GO" id="GO:0003924">
    <property type="term" value="F:GTPase activity"/>
    <property type="evidence" value="ECO:0007669"/>
    <property type="project" value="InterPro"/>
</dbReference>
<dbReference type="GO" id="GO:0005525">
    <property type="term" value="F:GTP binding"/>
    <property type="evidence" value="ECO:0007669"/>
    <property type="project" value="InterPro"/>
</dbReference>
<organism evidence="1">
    <name type="scientific">Oppiella nova</name>
    <dbReference type="NCBI Taxonomy" id="334625"/>
    <lineage>
        <taxon>Eukaryota</taxon>
        <taxon>Metazoa</taxon>
        <taxon>Ecdysozoa</taxon>
        <taxon>Arthropoda</taxon>
        <taxon>Chelicerata</taxon>
        <taxon>Arachnida</taxon>
        <taxon>Acari</taxon>
        <taxon>Acariformes</taxon>
        <taxon>Sarcoptiformes</taxon>
        <taxon>Oribatida</taxon>
        <taxon>Brachypylina</taxon>
        <taxon>Oppioidea</taxon>
        <taxon>Oppiidae</taxon>
        <taxon>Oppiella</taxon>
    </lineage>
</organism>
<reference evidence="1" key="1">
    <citation type="submission" date="2020-11" db="EMBL/GenBank/DDBJ databases">
        <authorList>
            <person name="Tran Van P."/>
        </authorList>
    </citation>
    <scope>NUCLEOTIDE SEQUENCE</scope>
</reference>
<sequence length="168" mass="19126">IETSAKTRLNVDRVFFDLMREIRKRKLTDAETSNGPKKAGRKKKRCIILTTALKTLYRHFVWCTAIDNDGYHWCFHVTGESSGFSGIGSVYLKYEKLVVILTDPESGKVSKCRVNNQEGVAQQMIVKYNLQAVDVGSVVKELHITMRNDPFVGYSLLVCTTLFLLCYH</sequence>